<keyword evidence="10 15" id="KW-0418">Kinase</keyword>
<evidence type="ECO:0000256" key="7">
    <source>
        <dbReference type="ARBA" id="ARBA00022679"/>
    </source>
</evidence>
<dbReference type="EC" id="2.7.9.2" evidence="5 15"/>
<dbReference type="GO" id="GO:0008986">
    <property type="term" value="F:pyruvate, water dikinase activity"/>
    <property type="evidence" value="ECO:0007669"/>
    <property type="project" value="UniProtKB-EC"/>
</dbReference>
<dbReference type="Gene3D" id="3.50.30.10">
    <property type="entry name" value="Phosphohistidine domain"/>
    <property type="match status" value="1"/>
</dbReference>
<dbReference type="Gene3D" id="3.30.1490.20">
    <property type="entry name" value="ATP-grasp fold, A domain"/>
    <property type="match status" value="1"/>
</dbReference>
<dbReference type="Gene3D" id="3.20.20.60">
    <property type="entry name" value="Phosphoenolpyruvate-binding domains"/>
    <property type="match status" value="1"/>
</dbReference>
<comment type="catalytic activity">
    <reaction evidence="14 15">
        <text>pyruvate + ATP + H2O = phosphoenolpyruvate + AMP + phosphate + 2 H(+)</text>
        <dbReference type="Rhea" id="RHEA:11364"/>
        <dbReference type="ChEBI" id="CHEBI:15361"/>
        <dbReference type="ChEBI" id="CHEBI:15377"/>
        <dbReference type="ChEBI" id="CHEBI:15378"/>
        <dbReference type="ChEBI" id="CHEBI:30616"/>
        <dbReference type="ChEBI" id="CHEBI:43474"/>
        <dbReference type="ChEBI" id="CHEBI:58702"/>
        <dbReference type="ChEBI" id="CHEBI:456215"/>
        <dbReference type="EC" id="2.7.9.2"/>
    </reaction>
</comment>
<feature type="domain" description="Pyruvate phosphate dikinase AMP/ATP-binding" evidence="18">
    <location>
        <begin position="17"/>
        <end position="317"/>
    </location>
</feature>
<dbReference type="Pfam" id="PF01326">
    <property type="entry name" value="PPDK_N"/>
    <property type="match status" value="1"/>
</dbReference>
<keyword evidence="11 15" id="KW-0067">ATP-binding</keyword>
<dbReference type="InterPro" id="IPR018274">
    <property type="entry name" value="PEP_util_AS"/>
</dbReference>
<dbReference type="InterPro" id="IPR000121">
    <property type="entry name" value="PEP_util_C"/>
</dbReference>
<dbReference type="eggNOG" id="COG1080">
    <property type="taxonomic scope" value="Bacteria"/>
</dbReference>
<dbReference type="Gene3D" id="3.30.470.20">
    <property type="entry name" value="ATP-grasp fold, B domain"/>
    <property type="match status" value="1"/>
</dbReference>
<keyword evidence="21" id="KW-1185">Reference proteome</keyword>
<evidence type="ECO:0000313" key="21">
    <source>
        <dbReference type="Proteomes" id="UP000002139"/>
    </source>
</evidence>
<dbReference type="UniPathway" id="UPA00138"/>
<evidence type="ECO:0000256" key="8">
    <source>
        <dbReference type="ARBA" id="ARBA00022723"/>
    </source>
</evidence>
<dbReference type="BioCyc" id="SCEL448385:SCE_RS23470-MONOMER"/>
<dbReference type="STRING" id="448385.sce4570"/>
<evidence type="ECO:0000256" key="3">
    <source>
        <dbReference type="ARBA" id="ARBA00004742"/>
    </source>
</evidence>
<evidence type="ECO:0000256" key="1">
    <source>
        <dbReference type="ARBA" id="ARBA00001946"/>
    </source>
</evidence>
<gene>
    <name evidence="20" type="primary">ppsA2</name>
    <name evidence="20" type="ordered locus">sce4570</name>
</gene>
<dbReference type="SUPFAM" id="SSF51621">
    <property type="entry name" value="Phosphoenolpyruvate/pyruvate domain"/>
    <property type="match status" value="1"/>
</dbReference>
<comment type="cofactor">
    <cofactor evidence="1 15">
        <name>Mg(2+)</name>
        <dbReference type="ChEBI" id="CHEBI:18420"/>
    </cofactor>
</comment>
<evidence type="ECO:0000256" key="10">
    <source>
        <dbReference type="ARBA" id="ARBA00022777"/>
    </source>
</evidence>
<comment type="similarity">
    <text evidence="4 15">Belongs to the PEP-utilizing enzyme family.</text>
</comment>
<proteinExistence type="inferred from homology"/>
<dbReference type="OrthoDB" id="9765468at2"/>
<evidence type="ECO:0000259" key="17">
    <source>
        <dbReference type="Pfam" id="PF00391"/>
    </source>
</evidence>
<keyword evidence="7 15" id="KW-0808">Transferase</keyword>
<keyword evidence="12 15" id="KW-0460">Magnesium</keyword>
<dbReference type="HOGENOM" id="CLU_007308_6_2_7"/>
<evidence type="ECO:0000256" key="4">
    <source>
        <dbReference type="ARBA" id="ARBA00007837"/>
    </source>
</evidence>
<dbReference type="GO" id="GO:0046872">
    <property type="term" value="F:metal ion binding"/>
    <property type="evidence" value="ECO:0007669"/>
    <property type="project" value="UniProtKB-KW"/>
</dbReference>
<evidence type="ECO:0000256" key="5">
    <source>
        <dbReference type="ARBA" id="ARBA00011996"/>
    </source>
</evidence>
<dbReference type="InterPro" id="IPR006319">
    <property type="entry name" value="PEP_synth"/>
</dbReference>
<dbReference type="Pfam" id="PF00391">
    <property type="entry name" value="PEP-utilizers"/>
    <property type="match status" value="1"/>
</dbReference>
<evidence type="ECO:0000256" key="14">
    <source>
        <dbReference type="ARBA" id="ARBA00047700"/>
    </source>
</evidence>
<feature type="domain" description="PEP-utilising enzyme C-terminal" evidence="19">
    <location>
        <begin position="479"/>
        <end position="764"/>
    </location>
</feature>
<evidence type="ECO:0000256" key="15">
    <source>
        <dbReference type="PIRNR" id="PIRNR000854"/>
    </source>
</evidence>
<dbReference type="InterPro" id="IPR036637">
    <property type="entry name" value="Phosphohistidine_dom_sf"/>
</dbReference>
<evidence type="ECO:0000256" key="13">
    <source>
        <dbReference type="ARBA" id="ARBA00033470"/>
    </source>
</evidence>
<dbReference type="PANTHER" id="PTHR43030:SF1">
    <property type="entry name" value="PHOSPHOENOLPYRUVATE SYNTHASE"/>
    <property type="match status" value="1"/>
</dbReference>
<evidence type="ECO:0000256" key="6">
    <source>
        <dbReference type="ARBA" id="ARBA00021623"/>
    </source>
</evidence>
<evidence type="ECO:0000256" key="11">
    <source>
        <dbReference type="ARBA" id="ARBA00022840"/>
    </source>
</evidence>
<dbReference type="EMBL" id="AM746676">
    <property type="protein sequence ID" value="CAN94733.1"/>
    <property type="molecule type" value="Genomic_DNA"/>
</dbReference>
<dbReference type="GO" id="GO:0005524">
    <property type="term" value="F:ATP binding"/>
    <property type="evidence" value="ECO:0007669"/>
    <property type="project" value="UniProtKB-KW"/>
</dbReference>
<dbReference type="AlphaFoldDB" id="A9F998"/>
<dbReference type="GO" id="GO:0006094">
    <property type="term" value="P:gluconeogenesis"/>
    <property type="evidence" value="ECO:0007669"/>
    <property type="project" value="UniProtKB-UniPathway"/>
</dbReference>
<dbReference type="NCBIfam" id="NF005057">
    <property type="entry name" value="PRK06464.1"/>
    <property type="match status" value="1"/>
</dbReference>
<evidence type="ECO:0000313" key="20">
    <source>
        <dbReference type="EMBL" id="CAN94733.1"/>
    </source>
</evidence>
<dbReference type="RefSeq" id="WP_012237202.1">
    <property type="nucleotide sequence ID" value="NC_010162.1"/>
</dbReference>
<sequence>MTAHVLWFDSLSRADVASAGGKGSNLGELARAGLPVPPGFVITADAYLAAMDAAGVRKQLVALFTEADPSDPAALRATCAALQRLVRAAPLPAEMQAEIVDAYRRLGLDTLVAVRSSATSEDSASTSFAGMHETYTDVTGEQALLDRVRDCWASAFGERVVSYRKSQRLTEEPALAVVVQRMVSSERSGVIFTADPATKDTSRLVIEAAFGLGEVVVGGQVEPDTYTVAKRGPRLLEARVGHKAFKLVRAPDGGEQRVDLSEDEGARRVLNDDEVLELARLALQVEGHYDAPQDIEWAVEGGATYLVQTRPITTLGAPHPAPGEVLVSGLGASPGTASGTVRVLRSPEEGHRLEAGEVLVAPMTSPDWVPAIRRAAALVTDSGGMTCHAAIVSRELRIPCVVGTRAATRTLRDGETVTVDGAHGKVLEGARAAAEAPGAAPDGAPAGAGAGPAAKAEAPAERAPAAAGSRAASPAVLGTRLYVNLAIAERAEEVAALPVDGVGLLRAEFMLLDALGGVHPKALIASGGRDEFLQKMSAALLRITRAFQPRPVIYRTYDFRTNEFRGLKGGEQFEPAEDNPMIGYRGCYRYVREPELFALELEVLARVREETPNLHVMIPFVRTRWELAACLELIDRSPLGRQRGLHRWVMAEVPSVAFWIPEYARMGIDGVSIGSNDLTQLMLGVDRDSAVCAELFDESDAAVLDAVGRIIQACRAAGITSSLCGQAPSNRPEFAEHLVRLGITSISVNPDAEPAARQVIAAAERRLLLDAARRP</sequence>
<dbReference type="NCBIfam" id="TIGR01418">
    <property type="entry name" value="PEP_synth"/>
    <property type="match status" value="1"/>
</dbReference>
<reference evidence="20 21" key="1">
    <citation type="journal article" date="2007" name="Nat. Biotechnol.">
        <title>Complete genome sequence of the myxobacterium Sorangium cellulosum.</title>
        <authorList>
            <person name="Schneiker S."/>
            <person name="Perlova O."/>
            <person name="Kaiser O."/>
            <person name="Gerth K."/>
            <person name="Alici A."/>
            <person name="Altmeyer M.O."/>
            <person name="Bartels D."/>
            <person name="Bekel T."/>
            <person name="Beyer S."/>
            <person name="Bode E."/>
            <person name="Bode H.B."/>
            <person name="Bolten C.J."/>
            <person name="Choudhuri J.V."/>
            <person name="Doss S."/>
            <person name="Elnakady Y.A."/>
            <person name="Frank B."/>
            <person name="Gaigalat L."/>
            <person name="Goesmann A."/>
            <person name="Groeger C."/>
            <person name="Gross F."/>
            <person name="Jelsbak L."/>
            <person name="Jelsbak L."/>
            <person name="Kalinowski J."/>
            <person name="Kegler C."/>
            <person name="Knauber T."/>
            <person name="Konietzny S."/>
            <person name="Kopp M."/>
            <person name="Krause L."/>
            <person name="Krug D."/>
            <person name="Linke B."/>
            <person name="Mahmud T."/>
            <person name="Martinez-Arias R."/>
            <person name="McHardy A.C."/>
            <person name="Merai M."/>
            <person name="Meyer F."/>
            <person name="Mormann S."/>
            <person name="Munoz-Dorado J."/>
            <person name="Perez J."/>
            <person name="Pradella S."/>
            <person name="Rachid S."/>
            <person name="Raddatz G."/>
            <person name="Rosenau F."/>
            <person name="Rueckert C."/>
            <person name="Sasse F."/>
            <person name="Scharfe M."/>
            <person name="Schuster S.C."/>
            <person name="Suen G."/>
            <person name="Treuner-Lange A."/>
            <person name="Velicer G.J."/>
            <person name="Vorholter F.-J."/>
            <person name="Weissman K.J."/>
            <person name="Welch R.D."/>
            <person name="Wenzel S.C."/>
            <person name="Whitworth D.E."/>
            <person name="Wilhelm S."/>
            <person name="Wittmann C."/>
            <person name="Bloecker H."/>
            <person name="Puehler A."/>
            <person name="Mueller R."/>
        </authorList>
    </citation>
    <scope>NUCLEOTIDE SEQUENCE [LARGE SCALE GENOMIC DNA]</scope>
    <source>
        <strain evidence="21">So ce56</strain>
    </source>
</reference>
<dbReference type="PANTHER" id="PTHR43030">
    <property type="entry name" value="PHOSPHOENOLPYRUVATE SYNTHASE"/>
    <property type="match status" value="1"/>
</dbReference>
<dbReference type="PIRSF" id="PIRSF000854">
    <property type="entry name" value="PEP_synthase"/>
    <property type="match status" value="1"/>
</dbReference>
<comment type="function">
    <text evidence="2 15">Catalyzes the phosphorylation of pyruvate to phosphoenolpyruvate.</text>
</comment>
<evidence type="ECO:0000256" key="12">
    <source>
        <dbReference type="ARBA" id="ARBA00022842"/>
    </source>
</evidence>
<evidence type="ECO:0000259" key="18">
    <source>
        <dbReference type="Pfam" id="PF01326"/>
    </source>
</evidence>
<evidence type="ECO:0000256" key="16">
    <source>
        <dbReference type="SAM" id="MobiDB-lite"/>
    </source>
</evidence>
<accession>A9F998</accession>
<keyword evidence="9 15" id="KW-0547">Nucleotide-binding</keyword>
<dbReference type="PROSITE" id="PS00370">
    <property type="entry name" value="PEP_ENZYMES_PHOS_SITE"/>
    <property type="match status" value="1"/>
</dbReference>
<dbReference type="SUPFAM" id="SSF52009">
    <property type="entry name" value="Phosphohistidine domain"/>
    <property type="match status" value="1"/>
</dbReference>
<feature type="region of interest" description="Disordered" evidence="16">
    <location>
        <begin position="430"/>
        <end position="469"/>
    </location>
</feature>
<organism evidence="20 21">
    <name type="scientific">Sorangium cellulosum (strain So ce56)</name>
    <name type="common">Polyangium cellulosum (strain So ce56)</name>
    <dbReference type="NCBI Taxonomy" id="448385"/>
    <lineage>
        <taxon>Bacteria</taxon>
        <taxon>Pseudomonadati</taxon>
        <taxon>Myxococcota</taxon>
        <taxon>Polyangia</taxon>
        <taxon>Polyangiales</taxon>
        <taxon>Polyangiaceae</taxon>
        <taxon>Sorangium</taxon>
    </lineage>
</organism>
<dbReference type="InterPro" id="IPR008279">
    <property type="entry name" value="PEP-util_enz_mobile_dom"/>
</dbReference>
<dbReference type="Proteomes" id="UP000002139">
    <property type="component" value="Chromosome"/>
</dbReference>
<protein>
    <recommendedName>
        <fullName evidence="6 15">Phosphoenolpyruvate synthase</fullName>
        <shortName evidence="15">PEP synthase</shortName>
        <ecNumber evidence="5 15">2.7.9.2</ecNumber>
    </recommendedName>
    <alternativeName>
        <fullName evidence="13 15">Pyruvate, water dikinase</fullName>
    </alternativeName>
</protein>
<dbReference type="SUPFAM" id="SSF56059">
    <property type="entry name" value="Glutathione synthetase ATP-binding domain-like"/>
    <property type="match status" value="1"/>
</dbReference>
<feature type="domain" description="PEP-utilising enzyme mobile" evidence="17">
    <location>
        <begin position="354"/>
        <end position="424"/>
    </location>
</feature>
<dbReference type="KEGG" id="scl:sce4570"/>
<dbReference type="InterPro" id="IPR013815">
    <property type="entry name" value="ATP_grasp_subdomain_1"/>
</dbReference>
<dbReference type="InterPro" id="IPR040442">
    <property type="entry name" value="Pyrv_kinase-like_dom_sf"/>
</dbReference>
<evidence type="ECO:0000259" key="19">
    <source>
        <dbReference type="Pfam" id="PF02896"/>
    </source>
</evidence>
<dbReference type="InterPro" id="IPR002192">
    <property type="entry name" value="PPDK_AMP/ATP-bd"/>
</dbReference>
<keyword evidence="8 15" id="KW-0479">Metal-binding</keyword>
<evidence type="ECO:0000256" key="2">
    <source>
        <dbReference type="ARBA" id="ARBA00002988"/>
    </source>
</evidence>
<dbReference type="Pfam" id="PF02896">
    <property type="entry name" value="PEP-utilizers_C"/>
    <property type="match status" value="1"/>
</dbReference>
<name>A9F998_SORC5</name>
<comment type="pathway">
    <text evidence="3 15">Carbohydrate biosynthesis; gluconeogenesis.</text>
</comment>
<dbReference type="eggNOG" id="COG0574">
    <property type="taxonomic scope" value="Bacteria"/>
</dbReference>
<dbReference type="InterPro" id="IPR015813">
    <property type="entry name" value="Pyrv/PenolPyrv_kinase-like_dom"/>
</dbReference>
<evidence type="ECO:0000256" key="9">
    <source>
        <dbReference type="ARBA" id="ARBA00022741"/>
    </source>
</evidence>